<comment type="subcellular location">
    <subcellularLocation>
        <location evidence="1">Cell membrane</location>
        <topology evidence="1">Multi-pass membrane protein</topology>
    </subcellularLocation>
</comment>
<keyword evidence="4 6" id="KW-1133">Transmembrane helix</keyword>
<evidence type="ECO:0000256" key="4">
    <source>
        <dbReference type="ARBA" id="ARBA00022989"/>
    </source>
</evidence>
<evidence type="ECO:0000256" key="1">
    <source>
        <dbReference type="ARBA" id="ARBA00004651"/>
    </source>
</evidence>
<evidence type="ECO:0000256" key="2">
    <source>
        <dbReference type="ARBA" id="ARBA00022475"/>
    </source>
</evidence>
<evidence type="ECO:0000313" key="8">
    <source>
        <dbReference type="Proteomes" id="UP000319818"/>
    </source>
</evidence>
<feature type="transmembrane region" description="Helical" evidence="6">
    <location>
        <begin position="256"/>
        <end position="281"/>
    </location>
</feature>
<evidence type="ECO:0000313" key="7">
    <source>
        <dbReference type="EMBL" id="TQM38414.1"/>
    </source>
</evidence>
<feature type="transmembrane region" description="Helical" evidence="6">
    <location>
        <begin position="346"/>
        <end position="367"/>
    </location>
</feature>
<accession>A0A543FXB7</accession>
<feature type="transmembrane region" description="Helical" evidence="6">
    <location>
        <begin position="374"/>
        <end position="397"/>
    </location>
</feature>
<keyword evidence="3 6" id="KW-0812">Transmembrane</keyword>
<keyword evidence="2" id="KW-1003">Cell membrane</keyword>
<feature type="transmembrane region" description="Helical" evidence="6">
    <location>
        <begin position="166"/>
        <end position="187"/>
    </location>
</feature>
<sequence length="433" mass="44210">MPDAPAGASRLRGALAGWSAPQHRDGLALVLSSGLTSVIGLLYWVVAARLFPPDVVGVNNTLISTMTLIGVAAQLNLGNALLRFVPVAERSARRLVLTCYAVGAVAAALAGGIFALGAGWWAPELQGAVGAGPLALFFVLSTPIWTVFVIQDYVLTAVKRATVVPLENLVFSLLKIALLGVGAMVAFGGSIAVSWIVATALIVLAITAYLLRVLPAPVPGESPAASPVRPRAVARFVSADWTGGLFTNAVEFGLPLLVLVTLGAEQAATFGVAWAIAYGLYLVSHGMGQSLVAHVATDPAALDAARRSTVTRSLALVLPAALVIVPGAGLILSVFGAHYAATGTTLLALAALSAVPNVIVTAALFGARVQQRRGVLIGVPAVLAVLVIPPALVLMPALGLTGVGVALLVGQSVVAAAILVGYWISRKRVSRPT</sequence>
<dbReference type="InterPro" id="IPR050833">
    <property type="entry name" value="Poly_Biosynth_Transport"/>
</dbReference>
<evidence type="ECO:0000256" key="5">
    <source>
        <dbReference type="ARBA" id="ARBA00023136"/>
    </source>
</evidence>
<reference evidence="7 8" key="1">
    <citation type="submission" date="2019-06" db="EMBL/GenBank/DDBJ databases">
        <title>Sequencing the genomes of 1000 actinobacteria strains.</title>
        <authorList>
            <person name="Klenk H.-P."/>
        </authorList>
    </citation>
    <scope>NUCLEOTIDE SEQUENCE [LARGE SCALE GENOMIC DNA]</scope>
    <source>
        <strain evidence="7 8">DSM 45511</strain>
    </source>
</reference>
<dbReference type="GO" id="GO:0005886">
    <property type="term" value="C:plasma membrane"/>
    <property type="evidence" value="ECO:0007669"/>
    <property type="project" value="UniProtKB-SubCell"/>
</dbReference>
<name>A0A543FXB7_9PSEU</name>
<organism evidence="7 8">
    <name type="scientific">Pseudonocardia cypriaca</name>
    <dbReference type="NCBI Taxonomy" id="882449"/>
    <lineage>
        <taxon>Bacteria</taxon>
        <taxon>Bacillati</taxon>
        <taxon>Actinomycetota</taxon>
        <taxon>Actinomycetes</taxon>
        <taxon>Pseudonocardiales</taxon>
        <taxon>Pseudonocardiaceae</taxon>
        <taxon>Pseudonocardia</taxon>
    </lineage>
</organism>
<feature type="transmembrane region" description="Helical" evidence="6">
    <location>
        <begin position="66"/>
        <end position="85"/>
    </location>
</feature>
<dbReference type="Proteomes" id="UP000319818">
    <property type="component" value="Unassembled WGS sequence"/>
</dbReference>
<feature type="transmembrane region" description="Helical" evidence="6">
    <location>
        <begin position="27"/>
        <end position="46"/>
    </location>
</feature>
<dbReference type="RefSeq" id="WP_142105086.1">
    <property type="nucleotide sequence ID" value="NZ_VFPH01000002.1"/>
</dbReference>
<dbReference type="OrthoDB" id="30633at2"/>
<feature type="transmembrane region" description="Helical" evidence="6">
    <location>
        <begin position="97"/>
        <end position="122"/>
    </location>
</feature>
<feature type="transmembrane region" description="Helical" evidence="6">
    <location>
        <begin position="193"/>
        <end position="211"/>
    </location>
</feature>
<keyword evidence="5 6" id="KW-0472">Membrane</keyword>
<dbReference type="PANTHER" id="PTHR30250:SF11">
    <property type="entry name" value="O-ANTIGEN TRANSPORTER-RELATED"/>
    <property type="match status" value="1"/>
</dbReference>
<keyword evidence="8" id="KW-1185">Reference proteome</keyword>
<feature type="transmembrane region" description="Helical" evidence="6">
    <location>
        <begin position="403"/>
        <end position="424"/>
    </location>
</feature>
<dbReference type="PANTHER" id="PTHR30250">
    <property type="entry name" value="PST FAMILY PREDICTED COLANIC ACID TRANSPORTER"/>
    <property type="match status" value="1"/>
</dbReference>
<gene>
    <name evidence="7" type="ORF">FB388_5648</name>
</gene>
<dbReference type="EMBL" id="VFPH01000002">
    <property type="protein sequence ID" value="TQM38414.1"/>
    <property type="molecule type" value="Genomic_DNA"/>
</dbReference>
<evidence type="ECO:0000256" key="6">
    <source>
        <dbReference type="SAM" id="Phobius"/>
    </source>
</evidence>
<feature type="transmembrane region" description="Helical" evidence="6">
    <location>
        <begin position="316"/>
        <end position="340"/>
    </location>
</feature>
<feature type="transmembrane region" description="Helical" evidence="6">
    <location>
        <begin position="134"/>
        <end position="154"/>
    </location>
</feature>
<comment type="caution">
    <text evidence="7">The sequence shown here is derived from an EMBL/GenBank/DDBJ whole genome shotgun (WGS) entry which is preliminary data.</text>
</comment>
<proteinExistence type="predicted"/>
<dbReference type="AlphaFoldDB" id="A0A543FXB7"/>
<evidence type="ECO:0000256" key="3">
    <source>
        <dbReference type="ARBA" id="ARBA00022692"/>
    </source>
</evidence>
<protein>
    <submittedName>
        <fullName evidence="7">O-antigen/teichoic acid export membrane protein</fullName>
    </submittedName>
</protein>